<keyword evidence="1" id="KW-0472">Membrane</keyword>
<keyword evidence="1" id="KW-1133">Transmembrane helix</keyword>
<keyword evidence="1" id="KW-0812">Transmembrane</keyword>
<feature type="transmembrane region" description="Helical" evidence="1">
    <location>
        <begin position="36"/>
        <end position="59"/>
    </location>
</feature>
<keyword evidence="3" id="KW-1185">Reference proteome</keyword>
<dbReference type="Proteomes" id="UP000261080">
    <property type="component" value="Unassembled WGS sequence"/>
</dbReference>
<gene>
    <name evidence="2" type="ORF">DW016_13815</name>
</gene>
<name>A0A3E3JZ79_9FIRM</name>
<proteinExistence type="predicted"/>
<protein>
    <recommendedName>
        <fullName evidence="4">DUF3784 domain-containing protein</fullName>
    </recommendedName>
</protein>
<accession>A0A3E3JZ79</accession>
<comment type="caution">
    <text evidence="2">The sequence shown here is derived from an EMBL/GenBank/DDBJ whole genome shotgun (WGS) entry which is preliminary data.</text>
</comment>
<feature type="transmembrane region" description="Helical" evidence="1">
    <location>
        <begin position="65"/>
        <end position="86"/>
    </location>
</feature>
<evidence type="ECO:0008006" key="4">
    <source>
        <dbReference type="Google" id="ProtNLM"/>
    </source>
</evidence>
<dbReference type="EMBL" id="QVLX01000009">
    <property type="protein sequence ID" value="RGE85209.1"/>
    <property type="molecule type" value="Genomic_DNA"/>
</dbReference>
<evidence type="ECO:0000256" key="1">
    <source>
        <dbReference type="SAM" id="Phobius"/>
    </source>
</evidence>
<evidence type="ECO:0000313" key="2">
    <source>
        <dbReference type="EMBL" id="RGE85209.1"/>
    </source>
</evidence>
<reference evidence="2 3" key="1">
    <citation type="submission" date="2018-08" db="EMBL/GenBank/DDBJ databases">
        <title>A genome reference for cultivated species of the human gut microbiota.</title>
        <authorList>
            <person name="Zou Y."/>
            <person name="Xue W."/>
            <person name="Luo G."/>
        </authorList>
    </citation>
    <scope>NUCLEOTIDE SEQUENCE [LARGE SCALE GENOMIC DNA]</scope>
    <source>
        <strain evidence="2 3">AF37-2AT</strain>
    </source>
</reference>
<dbReference type="AlphaFoldDB" id="A0A3E3JZ79"/>
<organism evidence="2 3">
    <name type="scientific">Sellimonas intestinalis</name>
    <dbReference type="NCBI Taxonomy" id="1653434"/>
    <lineage>
        <taxon>Bacteria</taxon>
        <taxon>Bacillati</taxon>
        <taxon>Bacillota</taxon>
        <taxon>Clostridia</taxon>
        <taxon>Lachnospirales</taxon>
        <taxon>Lachnospiraceae</taxon>
        <taxon>Sellimonas</taxon>
    </lineage>
</organism>
<feature type="transmembrane region" description="Helical" evidence="1">
    <location>
        <begin position="6"/>
        <end position="24"/>
    </location>
</feature>
<sequence>MGIWLMIIGVITFRGNIAYIHWYNRSRITGENAPKFAKVMGIGATVIGGSIVFTSILQMFFDLEILWWITVIGIIIGMICIVYGLIKYNRGIF</sequence>
<dbReference type="RefSeq" id="WP_024733420.1">
    <property type="nucleotide sequence ID" value="NZ_JBKSRU010000001.1"/>
</dbReference>
<evidence type="ECO:0000313" key="3">
    <source>
        <dbReference type="Proteomes" id="UP000261080"/>
    </source>
</evidence>